<sequence length="253" mass="27729">MLNKYLLPTSLLILLTLTSCSTFPRTQDSTNWAEKTLTQLSLREKIGQMMVYRMNMRLKDVSSEKWKEINSLIASDGIGTIHLWYGDASSSIALMNKMQTLSRVPILFDADIEYGLNQRFPSGTDLPPLMAIAATSNTNNAYQVGKIIAKEARAVGVHWNLSPVVDVNNNPLNPIINTRSFGENPNGVSEFGISLMKGLQDHGMLATAKHFPGHGDTETDSHSSLATIPSDSSRLWSVEISPFQAMSDAGVDA</sequence>
<reference evidence="7" key="1">
    <citation type="submission" date="2018-05" db="EMBL/GenBank/DDBJ databases">
        <authorList>
            <person name="Lanie J.A."/>
            <person name="Ng W.-L."/>
            <person name="Kazmierczak K.M."/>
            <person name="Andrzejewski T.M."/>
            <person name="Davidsen T.M."/>
            <person name="Wayne K.J."/>
            <person name="Tettelin H."/>
            <person name="Glass J.I."/>
            <person name="Rusch D."/>
            <person name="Podicherti R."/>
            <person name="Tsui H.-C.T."/>
            <person name="Winkler M.E."/>
        </authorList>
    </citation>
    <scope>NUCLEOTIDE SEQUENCE</scope>
</reference>
<dbReference type="GO" id="GO:0004563">
    <property type="term" value="F:beta-N-acetylhexosaminidase activity"/>
    <property type="evidence" value="ECO:0007669"/>
    <property type="project" value="UniProtKB-EC"/>
</dbReference>
<evidence type="ECO:0000256" key="4">
    <source>
        <dbReference type="ARBA" id="ARBA00022801"/>
    </source>
</evidence>
<gene>
    <name evidence="7" type="ORF">METZ01_LOCUS413008</name>
</gene>
<name>A0A382WNK9_9ZZZZ</name>
<dbReference type="PANTHER" id="PTHR30480:SF13">
    <property type="entry name" value="BETA-HEXOSAMINIDASE"/>
    <property type="match status" value="1"/>
</dbReference>
<dbReference type="EMBL" id="UINC01161139">
    <property type="protein sequence ID" value="SVD60154.1"/>
    <property type="molecule type" value="Genomic_DNA"/>
</dbReference>
<dbReference type="GO" id="GO:0005975">
    <property type="term" value="P:carbohydrate metabolic process"/>
    <property type="evidence" value="ECO:0007669"/>
    <property type="project" value="InterPro"/>
</dbReference>
<feature type="non-terminal residue" evidence="7">
    <location>
        <position position="253"/>
    </location>
</feature>
<keyword evidence="4" id="KW-0378">Hydrolase</keyword>
<evidence type="ECO:0000259" key="6">
    <source>
        <dbReference type="Pfam" id="PF00933"/>
    </source>
</evidence>
<evidence type="ECO:0000256" key="1">
    <source>
        <dbReference type="ARBA" id="ARBA00001231"/>
    </source>
</evidence>
<evidence type="ECO:0000256" key="3">
    <source>
        <dbReference type="ARBA" id="ARBA00012663"/>
    </source>
</evidence>
<keyword evidence="5" id="KW-0326">Glycosidase</keyword>
<evidence type="ECO:0000313" key="7">
    <source>
        <dbReference type="EMBL" id="SVD60154.1"/>
    </source>
</evidence>
<proteinExistence type="inferred from homology"/>
<dbReference type="InterPro" id="IPR017853">
    <property type="entry name" value="GH"/>
</dbReference>
<feature type="domain" description="Glycoside hydrolase family 3 N-terminal" evidence="6">
    <location>
        <begin position="42"/>
        <end position="253"/>
    </location>
</feature>
<comment type="similarity">
    <text evidence="2">Belongs to the glycosyl hydrolase 3 family.</text>
</comment>
<protein>
    <recommendedName>
        <fullName evidence="3">beta-N-acetylhexosaminidase</fullName>
        <ecNumber evidence="3">3.2.1.52</ecNumber>
    </recommendedName>
</protein>
<dbReference type="EC" id="3.2.1.52" evidence="3"/>
<dbReference type="InterPro" id="IPR001764">
    <property type="entry name" value="Glyco_hydro_3_N"/>
</dbReference>
<dbReference type="SUPFAM" id="SSF51445">
    <property type="entry name" value="(Trans)glycosidases"/>
    <property type="match status" value="1"/>
</dbReference>
<dbReference type="PANTHER" id="PTHR30480">
    <property type="entry name" value="BETA-HEXOSAMINIDASE-RELATED"/>
    <property type="match status" value="1"/>
</dbReference>
<organism evidence="7">
    <name type="scientific">marine metagenome</name>
    <dbReference type="NCBI Taxonomy" id="408172"/>
    <lineage>
        <taxon>unclassified sequences</taxon>
        <taxon>metagenomes</taxon>
        <taxon>ecological metagenomes</taxon>
    </lineage>
</organism>
<dbReference type="GO" id="GO:0009254">
    <property type="term" value="P:peptidoglycan turnover"/>
    <property type="evidence" value="ECO:0007669"/>
    <property type="project" value="TreeGrafter"/>
</dbReference>
<evidence type="ECO:0000256" key="2">
    <source>
        <dbReference type="ARBA" id="ARBA00005336"/>
    </source>
</evidence>
<dbReference type="Gene3D" id="3.20.20.300">
    <property type="entry name" value="Glycoside hydrolase, family 3, N-terminal domain"/>
    <property type="match status" value="1"/>
</dbReference>
<dbReference type="PROSITE" id="PS51257">
    <property type="entry name" value="PROKAR_LIPOPROTEIN"/>
    <property type="match status" value="1"/>
</dbReference>
<dbReference type="Pfam" id="PF00933">
    <property type="entry name" value="Glyco_hydro_3"/>
    <property type="match status" value="1"/>
</dbReference>
<comment type="catalytic activity">
    <reaction evidence="1">
        <text>Hydrolysis of terminal non-reducing N-acetyl-D-hexosamine residues in N-acetyl-beta-D-hexosaminides.</text>
        <dbReference type="EC" id="3.2.1.52"/>
    </reaction>
</comment>
<dbReference type="InterPro" id="IPR050226">
    <property type="entry name" value="NagZ_Beta-hexosaminidase"/>
</dbReference>
<evidence type="ECO:0000256" key="5">
    <source>
        <dbReference type="ARBA" id="ARBA00023295"/>
    </source>
</evidence>
<accession>A0A382WNK9</accession>
<dbReference type="InterPro" id="IPR036962">
    <property type="entry name" value="Glyco_hydro_3_N_sf"/>
</dbReference>
<dbReference type="AlphaFoldDB" id="A0A382WNK9"/>